<dbReference type="Proteomes" id="UP001155010">
    <property type="component" value="Unassembled WGS sequence"/>
</dbReference>
<protein>
    <submittedName>
        <fullName evidence="2">Uncharacterized protein</fullName>
    </submittedName>
</protein>
<sequence length="406" mass="45033">MEVNEFFRRIPITDNTLGTEHPEILEGLRNGDLRRFGGVIHKSPGSPDGGEIVAHLRDLVGGDGQPSPVQIPDSPPPLSGQASQALSETLQMSQVAAAASVLNLGVSIAGFAYMAKRMNDLQRDLATLQQKMEEGFDRINEKLDVVLRRLEEIGHIVTANHVQGETLLEEVRAIRSALFGEQKGELLAALEMVDVGESELEDHLQTFKKVRYAMEEELQNPPAFRNVHRVIDVGMRLRVWAMAAAAEALALVRLNEEQAAAARYDEASDFVLDRGREWVNQGLPEPDWTLWANSAFEDSVSEDRLHRLASLFEDDLSRSRLRQKTGEGAVQHDAYANKLTEEEKCKHDSLAALADTAVEVGHRLGSNGAEIRFCREHGIPVDQWQQIGSDDGTPLMLIPEKQSDWA</sequence>
<comment type="caution">
    <text evidence="2">The sequence shown here is derived from an EMBL/GenBank/DDBJ whole genome shotgun (WGS) entry which is preliminary data.</text>
</comment>
<dbReference type="AlphaFoldDB" id="A0A9X2UAI6"/>
<evidence type="ECO:0000313" key="3">
    <source>
        <dbReference type="Proteomes" id="UP001155010"/>
    </source>
</evidence>
<evidence type="ECO:0000313" key="2">
    <source>
        <dbReference type="EMBL" id="MCS3952784.1"/>
    </source>
</evidence>
<organism evidence="2 3">
    <name type="scientific">Salinibacter ruber</name>
    <dbReference type="NCBI Taxonomy" id="146919"/>
    <lineage>
        <taxon>Bacteria</taxon>
        <taxon>Pseudomonadati</taxon>
        <taxon>Rhodothermota</taxon>
        <taxon>Rhodothermia</taxon>
        <taxon>Rhodothermales</taxon>
        <taxon>Salinibacteraceae</taxon>
        <taxon>Salinibacter</taxon>
    </lineage>
</organism>
<gene>
    <name evidence="2" type="ORF">GGP83_002757</name>
</gene>
<name>A0A9X2UAI6_9BACT</name>
<accession>A0A9X2UAI6</accession>
<feature type="region of interest" description="Disordered" evidence="1">
    <location>
        <begin position="63"/>
        <end position="82"/>
    </location>
</feature>
<proteinExistence type="predicted"/>
<dbReference type="RefSeq" id="WP_259082280.1">
    <property type="nucleotide sequence ID" value="NZ_JANUBA010000007.1"/>
</dbReference>
<dbReference type="EMBL" id="JANUBB010000012">
    <property type="protein sequence ID" value="MCS3952784.1"/>
    <property type="molecule type" value="Genomic_DNA"/>
</dbReference>
<reference evidence="2" key="1">
    <citation type="submission" date="2022-08" db="EMBL/GenBank/DDBJ databases">
        <title>Genomic Encyclopedia of Type Strains, Phase V (KMG-V): Genome sequencing to study the core and pangenomes of soil and plant-associated prokaryotes.</title>
        <authorList>
            <person name="Whitman W."/>
        </authorList>
    </citation>
    <scope>NUCLEOTIDE SEQUENCE</scope>
    <source>
        <strain evidence="2">SP2017</strain>
    </source>
</reference>
<evidence type="ECO:0000256" key="1">
    <source>
        <dbReference type="SAM" id="MobiDB-lite"/>
    </source>
</evidence>